<dbReference type="STRING" id="1123062.SAMN02745775_11666"/>
<dbReference type="AlphaFoldDB" id="A0A1I4EIU9"/>
<protein>
    <recommendedName>
        <fullName evidence="4">Sporulation related domain-containing protein</fullName>
    </recommendedName>
</protein>
<evidence type="ECO:0008006" key="4">
    <source>
        <dbReference type="Google" id="ProtNLM"/>
    </source>
</evidence>
<keyword evidence="3" id="KW-1185">Reference proteome</keyword>
<feature type="signal peptide" evidence="1">
    <location>
        <begin position="1"/>
        <end position="17"/>
    </location>
</feature>
<feature type="chain" id="PRO_5011796421" description="Sporulation related domain-containing protein" evidence="1">
    <location>
        <begin position="18"/>
        <end position="110"/>
    </location>
</feature>
<proteinExistence type="predicted"/>
<organism evidence="2 3">
    <name type="scientific">Falsiroseomonas stagni DSM 19981</name>
    <dbReference type="NCBI Taxonomy" id="1123062"/>
    <lineage>
        <taxon>Bacteria</taxon>
        <taxon>Pseudomonadati</taxon>
        <taxon>Pseudomonadota</taxon>
        <taxon>Alphaproteobacteria</taxon>
        <taxon>Acetobacterales</taxon>
        <taxon>Roseomonadaceae</taxon>
        <taxon>Falsiroseomonas</taxon>
    </lineage>
</organism>
<dbReference type="Proteomes" id="UP000199473">
    <property type="component" value="Unassembled WGS sequence"/>
</dbReference>
<name>A0A1I4EIU9_9PROT</name>
<accession>A0A1I4EIU9</accession>
<sequence>MLKALLAVVALAAPAQAQELRPYNIYASLDPDAPDQAVLRRVQGALTRCGISNEQDSSMAYVGLREGFYLVVSGPHASASVAAAELARAKGCGVEGYTRLARRRPGVMED</sequence>
<dbReference type="RefSeq" id="WP_092962894.1">
    <property type="nucleotide sequence ID" value="NZ_FOSQ01000016.1"/>
</dbReference>
<dbReference type="EMBL" id="FOSQ01000016">
    <property type="protein sequence ID" value="SFL05133.1"/>
    <property type="molecule type" value="Genomic_DNA"/>
</dbReference>
<gene>
    <name evidence="2" type="ORF">SAMN02745775_11666</name>
</gene>
<evidence type="ECO:0000313" key="3">
    <source>
        <dbReference type="Proteomes" id="UP000199473"/>
    </source>
</evidence>
<reference evidence="2 3" key="1">
    <citation type="submission" date="2016-10" db="EMBL/GenBank/DDBJ databases">
        <authorList>
            <person name="de Groot N.N."/>
        </authorList>
    </citation>
    <scope>NUCLEOTIDE SEQUENCE [LARGE SCALE GENOMIC DNA]</scope>
    <source>
        <strain evidence="2 3">DSM 19981</strain>
    </source>
</reference>
<evidence type="ECO:0000256" key="1">
    <source>
        <dbReference type="SAM" id="SignalP"/>
    </source>
</evidence>
<keyword evidence="1" id="KW-0732">Signal</keyword>
<evidence type="ECO:0000313" key="2">
    <source>
        <dbReference type="EMBL" id="SFL05133.1"/>
    </source>
</evidence>